<evidence type="ECO:0000313" key="3">
    <source>
        <dbReference type="Proteomes" id="UP000031967"/>
    </source>
</evidence>
<comment type="caution">
    <text evidence="2">The sequence shown here is derived from an EMBL/GenBank/DDBJ whole genome shotgun (WGS) entry which is preliminary data.</text>
</comment>
<dbReference type="EMBL" id="JXAK01000054">
    <property type="protein sequence ID" value="KIL38668.1"/>
    <property type="molecule type" value="Genomic_DNA"/>
</dbReference>
<protein>
    <recommendedName>
        <fullName evidence="4">Transposase</fullName>
    </recommendedName>
</protein>
<evidence type="ECO:0000256" key="1">
    <source>
        <dbReference type="SAM" id="MobiDB-lite"/>
    </source>
</evidence>
<accession>A0ABR5ACB7</accession>
<proteinExistence type="predicted"/>
<evidence type="ECO:0008006" key="4">
    <source>
        <dbReference type="Google" id="ProtNLM"/>
    </source>
</evidence>
<reference evidence="2 3" key="1">
    <citation type="submission" date="2014-12" db="EMBL/GenBank/DDBJ databases">
        <title>Draft genome sequence of Paenibacillus kamchatkensis strain B-2647.</title>
        <authorList>
            <person name="Karlyshev A.V."/>
            <person name="Kudryashova E.B."/>
        </authorList>
    </citation>
    <scope>NUCLEOTIDE SEQUENCE [LARGE SCALE GENOMIC DNA]</scope>
    <source>
        <strain evidence="2 3">VKM B-2647</strain>
    </source>
</reference>
<sequence>MNSRRIELEINALKQSVADIQLRLDILERKQSMADQPHKPRRGIKRKQASNNPSKRFETKVNIDSGFADLREMNKRALDLLRYQ</sequence>
<organism evidence="2 3">
    <name type="scientific">Gordoniibacillus kamchatkensis</name>
    <dbReference type="NCBI Taxonomy" id="1590651"/>
    <lineage>
        <taxon>Bacteria</taxon>
        <taxon>Bacillati</taxon>
        <taxon>Bacillota</taxon>
        <taxon>Bacilli</taxon>
        <taxon>Bacillales</taxon>
        <taxon>Paenibacillaceae</taxon>
        <taxon>Gordoniibacillus</taxon>
    </lineage>
</organism>
<evidence type="ECO:0000313" key="2">
    <source>
        <dbReference type="EMBL" id="KIL38668.1"/>
    </source>
</evidence>
<gene>
    <name evidence="2" type="ORF">SD70_24770</name>
</gene>
<keyword evidence="3" id="KW-1185">Reference proteome</keyword>
<dbReference type="RefSeq" id="WP_041050636.1">
    <property type="nucleotide sequence ID" value="NZ_JXAK01000054.1"/>
</dbReference>
<feature type="region of interest" description="Disordered" evidence="1">
    <location>
        <begin position="30"/>
        <end position="58"/>
    </location>
</feature>
<name>A0ABR5ACB7_9BACL</name>
<dbReference type="Proteomes" id="UP000031967">
    <property type="component" value="Unassembled WGS sequence"/>
</dbReference>
<feature type="compositionally biased region" description="Basic residues" evidence="1">
    <location>
        <begin position="39"/>
        <end position="48"/>
    </location>
</feature>